<dbReference type="EMBL" id="CP005960">
    <property type="protein sequence ID" value="AHZ70286.1"/>
    <property type="molecule type" value="Genomic_DNA"/>
</dbReference>
<dbReference type="Proteomes" id="UP000026913">
    <property type="component" value="Chromosome"/>
</dbReference>
<dbReference type="InterPro" id="IPR001451">
    <property type="entry name" value="Hexapep"/>
</dbReference>
<reference evidence="2 3" key="1">
    <citation type="journal article" date="2012" name="J. Bacteriol.">
        <title>Genome sequence of cold-adapted Pseudomonas mandelii strain JR-1.</title>
        <authorList>
            <person name="Jang S.H."/>
            <person name="Kim J."/>
            <person name="Kim J."/>
            <person name="Hong S."/>
            <person name="Lee C."/>
        </authorList>
    </citation>
    <scope>NUCLEOTIDE SEQUENCE [LARGE SCALE GENOMIC DNA]</scope>
    <source>
        <strain evidence="2 3">JR-1</strain>
    </source>
</reference>
<dbReference type="InterPro" id="IPR011004">
    <property type="entry name" value="Trimer_LpxA-like_sf"/>
</dbReference>
<evidence type="ECO:0000313" key="3">
    <source>
        <dbReference type="Proteomes" id="UP000026913"/>
    </source>
</evidence>
<dbReference type="NCBIfam" id="TIGR03570">
    <property type="entry name" value="NeuD_NnaD"/>
    <property type="match status" value="1"/>
</dbReference>
<dbReference type="PANTHER" id="PTHR43300">
    <property type="entry name" value="ACETYLTRANSFERASE"/>
    <property type="match status" value="1"/>
</dbReference>
<dbReference type="Gene3D" id="2.160.10.10">
    <property type="entry name" value="Hexapeptide repeat proteins"/>
    <property type="match status" value="1"/>
</dbReference>
<dbReference type="Pfam" id="PF00132">
    <property type="entry name" value="Hexapep"/>
    <property type="match status" value="2"/>
</dbReference>
<name>A0A024ECH5_9PSED</name>
<accession>A0A024ECH5</accession>
<dbReference type="PANTHER" id="PTHR43300:SF4">
    <property type="entry name" value="ACYL-[ACYL-CARRIER-PROTEIN]--UDP-N-ACETYLGLUCOSAMINE O-ACYLTRANSFERASE"/>
    <property type="match status" value="1"/>
</dbReference>
<dbReference type="OrthoDB" id="1115300at2"/>
<comment type="similarity">
    <text evidence="1">Belongs to the transferase hexapeptide repeat family.</text>
</comment>
<dbReference type="InterPro" id="IPR050179">
    <property type="entry name" value="Trans_hexapeptide_repeat"/>
</dbReference>
<evidence type="ECO:0000256" key="1">
    <source>
        <dbReference type="ARBA" id="ARBA00007274"/>
    </source>
</evidence>
<dbReference type="RefSeq" id="WP_010464737.1">
    <property type="nucleotide sequence ID" value="NZ_CP005960.1"/>
</dbReference>
<sequence>MKKPLIIFGAGDIAQLAHYYFSSDSDYEVVAFTVNAAYVTDPTFCGLPVCAFEELSTQYPPDRFELFVALSYSKLNAVRKEKYLAGKAMGYRFANFISSHATVLNEGRIGENCFIFEDNTIQPFVTIGNNVTLWSGNHIGHHSTIRDHAFIASHVVVSGGVDIGEQCFIGVNATLRDHIKVGERCVIGAGALLLSDAEPEGLYVGSATERSKVPSTKLRKI</sequence>
<dbReference type="AlphaFoldDB" id="A0A024ECH5"/>
<gene>
    <name evidence="2" type="ORF">OU5_3207</name>
</gene>
<organism evidence="2 3">
    <name type="scientific">Pseudomonas mandelii JR-1</name>
    <dbReference type="NCBI Taxonomy" id="1147786"/>
    <lineage>
        <taxon>Bacteria</taxon>
        <taxon>Pseudomonadati</taxon>
        <taxon>Pseudomonadota</taxon>
        <taxon>Gammaproteobacteria</taxon>
        <taxon>Pseudomonadales</taxon>
        <taxon>Pseudomonadaceae</taxon>
        <taxon>Pseudomonas</taxon>
    </lineage>
</organism>
<proteinExistence type="inferred from homology"/>
<keyword evidence="2" id="KW-0808">Transferase</keyword>
<dbReference type="CDD" id="cd03360">
    <property type="entry name" value="LbH_AT_putative"/>
    <property type="match status" value="1"/>
</dbReference>
<protein>
    <submittedName>
        <fullName evidence="2">Acyltransferase</fullName>
    </submittedName>
</protein>
<dbReference type="KEGG" id="pman:OU5_3207"/>
<keyword evidence="2" id="KW-0012">Acyltransferase</keyword>
<evidence type="ECO:0000313" key="2">
    <source>
        <dbReference type="EMBL" id="AHZ70286.1"/>
    </source>
</evidence>
<dbReference type="SUPFAM" id="SSF51161">
    <property type="entry name" value="Trimeric LpxA-like enzymes"/>
    <property type="match status" value="1"/>
</dbReference>
<dbReference type="GO" id="GO:0016746">
    <property type="term" value="F:acyltransferase activity"/>
    <property type="evidence" value="ECO:0007669"/>
    <property type="project" value="UniProtKB-KW"/>
</dbReference>
<dbReference type="HOGENOM" id="CLU_081811_3_0_6"/>
<dbReference type="InterPro" id="IPR020019">
    <property type="entry name" value="AcTrfase_PglD-like"/>
</dbReference>